<protein>
    <submittedName>
        <fullName evidence="1">Uncharacterized protein</fullName>
    </submittedName>
</protein>
<dbReference type="Proteomes" id="UP001205890">
    <property type="component" value="Unassembled WGS sequence"/>
</dbReference>
<gene>
    <name evidence="1" type="ORF">NK718_13435</name>
</gene>
<dbReference type="RefSeq" id="WP_254743167.1">
    <property type="nucleotide sequence ID" value="NZ_JANCLU010000012.1"/>
</dbReference>
<reference evidence="1 2" key="1">
    <citation type="submission" date="2022-07" db="EMBL/GenBank/DDBJ databases">
        <authorList>
            <person name="Li W.-J."/>
            <person name="Deng Q.-Q."/>
        </authorList>
    </citation>
    <scope>NUCLEOTIDE SEQUENCE [LARGE SCALE GENOMIC DNA]</scope>
    <source>
        <strain evidence="1 2">SYSU M60028</strain>
    </source>
</reference>
<evidence type="ECO:0000313" key="1">
    <source>
        <dbReference type="EMBL" id="MCP8939523.1"/>
    </source>
</evidence>
<keyword evidence="2" id="KW-1185">Reference proteome</keyword>
<accession>A0ABT1LEJ5</accession>
<sequence>MHSSETHAIAADPESEPASALQEAVWLALDLGIDMPPVPAKFAPRLATVTPGLVFATAPELVACQSPAAIAAALEGGWPRPGLAFGLLPVGTGGRWFYTLASEREMLHISVRLSFRTGPESEGTAAQASRAHAMLERHLADPAAAARALSDQPGLEGEPRRVVVFSDEGEAWLTERHASFTGGGGLSNFVERSLYFTETPQAEDSRDTLIFA</sequence>
<name>A0ABT1LEJ5_9HYPH</name>
<organism evidence="1 2">
    <name type="scientific">Alsobacter ponti</name>
    <dbReference type="NCBI Taxonomy" id="2962936"/>
    <lineage>
        <taxon>Bacteria</taxon>
        <taxon>Pseudomonadati</taxon>
        <taxon>Pseudomonadota</taxon>
        <taxon>Alphaproteobacteria</taxon>
        <taxon>Hyphomicrobiales</taxon>
        <taxon>Alsobacteraceae</taxon>
        <taxon>Alsobacter</taxon>
    </lineage>
</organism>
<dbReference type="EMBL" id="JANCLU010000012">
    <property type="protein sequence ID" value="MCP8939523.1"/>
    <property type="molecule type" value="Genomic_DNA"/>
</dbReference>
<evidence type="ECO:0000313" key="2">
    <source>
        <dbReference type="Proteomes" id="UP001205890"/>
    </source>
</evidence>
<proteinExistence type="predicted"/>
<comment type="caution">
    <text evidence="1">The sequence shown here is derived from an EMBL/GenBank/DDBJ whole genome shotgun (WGS) entry which is preliminary data.</text>
</comment>